<proteinExistence type="predicted"/>
<evidence type="ECO:0000256" key="1">
    <source>
        <dbReference type="SAM" id="MobiDB-lite"/>
    </source>
</evidence>
<feature type="region of interest" description="Disordered" evidence="1">
    <location>
        <begin position="1"/>
        <end position="21"/>
    </location>
</feature>
<protein>
    <submittedName>
        <fullName evidence="3">Uncharacterized protein</fullName>
    </submittedName>
</protein>
<feature type="transmembrane region" description="Helical" evidence="2">
    <location>
        <begin position="309"/>
        <end position="329"/>
    </location>
</feature>
<keyword evidence="2" id="KW-0812">Transmembrane</keyword>
<reference evidence="3" key="1">
    <citation type="submission" date="2021-01" db="EMBL/GenBank/DDBJ databases">
        <authorList>
            <person name="Corre E."/>
            <person name="Pelletier E."/>
            <person name="Niang G."/>
            <person name="Scheremetjew M."/>
            <person name="Finn R."/>
            <person name="Kale V."/>
            <person name="Holt S."/>
            <person name="Cochrane G."/>
            <person name="Meng A."/>
            <person name="Brown T."/>
            <person name="Cohen L."/>
        </authorList>
    </citation>
    <scope>NUCLEOTIDE SEQUENCE</scope>
    <source>
        <strain evidence="3">CCCM811</strain>
    </source>
</reference>
<keyword evidence="2" id="KW-0472">Membrane</keyword>
<keyword evidence="2" id="KW-1133">Transmembrane helix</keyword>
<evidence type="ECO:0000256" key="2">
    <source>
        <dbReference type="SAM" id="Phobius"/>
    </source>
</evidence>
<accession>A0A7S4DMV6</accession>
<feature type="region of interest" description="Disordered" evidence="1">
    <location>
        <begin position="106"/>
        <end position="138"/>
    </location>
</feature>
<organism evidence="3">
    <name type="scientific">Lotharella globosa</name>
    <dbReference type="NCBI Taxonomy" id="91324"/>
    <lineage>
        <taxon>Eukaryota</taxon>
        <taxon>Sar</taxon>
        <taxon>Rhizaria</taxon>
        <taxon>Cercozoa</taxon>
        <taxon>Chlorarachniophyceae</taxon>
        <taxon>Lotharella</taxon>
    </lineage>
</organism>
<name>A0A7S4DMV6_9EUKA</name>
<dbReference type="AlphaFoldDB" id="A0A7S4DMV6"/>
<evidence type="ECO:0000313" key="3">
    <source>
        <dbReference type="EMBL" id="CAE0658992.1"/>
    </source>
</evidence>
<sequence length="331" mass="37293">MLQLHYDGQQHNLPTRGKFTIGKGEGSNLVVKTPFSPNPPPYIEGGKLHAESSSNIHIQAPGDTKATKFGGGEIPLESGTVIYIGPPNMPPSMQCKLEVKMAQEKTTTEPNTVGNGSGVRLDQSKPSTPENGGSRMAFPKKINNKIANSLKDVVSDKYITSNDIWEVKDGYVKLRDKFEKLREEKKKWAGLRQKNSKLKNDVKAKNAEIARLQSELDNLKKIGESDHKATETSEQVDRKRTDAEGTEIDGEKARLARDYRWLLRLFDKDQTRAADQFNEWRKSWKAYMKDQKNNSLLEECAHAKNQILLHNWLLFFFTLGCAGAFISTFEP</sequence>
<feature type="region of interest" description="Disordered" evidence="1">
    <location>
        <begin position="221"/>
        <end position="245"/>
    </location>
</feature>
<gene>
    <name evidence="3" type="ORF">LGLO00237_LOCUS10565</name>
</gene>
<dbReference type="EMBL" id="HBIV01014426">
    <property type="protein sequence ID" value="CAE0658992.1"/>
    <property type="molecule type" value="Transcribed_RNA"/>
</dbReference>